<evidence type="ECO:0000313" key="2">
    <source>
        <dbReference type="Proteomes" id="UP001597045"/>
    </source>
</evidence>
<evidence type="ECO:0000313" key="1">
    <source>
        <dbReference type="EMBL" id="MFD1046641.1"/>
    </source>
</evidence>
<protein>
    <submittedName>
        <fullName evidence="1">Uncharacterized protein</fullName>
    </submittedName>
</protein>
<gene>
    <name evidence="1" type="ORF">ACFQ1S_14315</name>
</gene>
<accession>A0ABW3M7R0</accession>
<reference evidence="2" key="1">
    <citation type="journal article" date="2019" name="Int. J. Syst. Evol. Microbiol.">
        <title>The Global Catalogue of Microorganisms (GCM) 10K type strain sequencing project: providing services to taxonomists for standard genome sequencing and annotation.</title>
        <authorList>
            <consortium name="The Broad Institute Genomics Platform"/>
            <consortium name="The Broad Institute Genome Sequencing Center for Infectious Disease"/>
            <person name="Wu L."/>
            <person name="Ma J."/>
        </authorList>
    </citation>
    <scope>NUCLEOTIDE SEQUENCE [LARGE SCALE GENOMIC DNA]</scope>
    <source>
        <strain evidence="2">JCM 31486</strain>
    </source>
</reference>
<name>A0ABW3M7R0_9PSEU</name>
<dbReference type="EMBL" id="JBHTIS010000737">
    <property type="protein sequence ID" value="MFD1046641.1"/>
    <property type="molecule type" value="Genomic_DNA"/>
</dbReference>
<comment type="caution">
    <text evidence="1">The sequence shown here is derived from an EMBL/GenBank/DDBJ whole genome shotgun (WGS) entry which is preliminary data.</text>
</comment>
<sequence>MDALLRLADEVGELGRRLDRISAELRTLARPFSQTLAATLMPWLT</sequence>
<organism evidence="1 2">
    <name type="scientific">Kibdelosporangium lantanae</name>
    <dbReference type="NCBI Taxonomy" id="1497396"/>
    <lineage>
        <taxon>Bacteria</taxon>
        <taxon>Bacillati</taxon>
        <taxon>Actinomycetota</taxon>
        <taxon>Actinomycetes</taxon>
        <taxon>Pseudonocardiales</taxon>
        <taxon>Pseudonocardiaceae</taxon>
        <taxon>Kibdelosporangium</taxon>
    </lineage>
</organism>
<keyword evidence="2" id="KW-1185">Reference proteome</keyword>
<proteinExistence type="predicted"/>
<dbReference type="Proteomes" id="UP001597045">
    <property type="component" value="Unassembled WGS sequence"/>
</dbReference>